<gene>
    <name evidence="2" type="ORF">GP486_002996</name>
</gene>
<dbReference type="EMBL" id="JAGHQM010000373">
    <property type="protein sequence ID" value="KAH0562302.1"/>
    <property type="molecule type" value="Genomic_DNA"/>
</dbReference>
<dbReference type="Proteomes" id="UP000750711">
    <property type="component" value="Unassembled WGS sequence"/>
</dbReference>
<accession>A0A9P8RRL1</accession>
<evidence type="ECO:0000256" key="1">
    <source>
        <dbReference type="SAM" id="MobiDB-lite"/>
    </source>
</evidence>
<sequence length="215" mass="24157">MAEATSPNPDPEYQGGIYTASGLLDSPQVGPGEHKQFLPPSPSTSIESGDNPLDIDNDPEPFYKSLDKNFSLGPWDPDARAYKPSESEEIGNNRAIYSFVVRRQLGKPDTTINHDVDIKSRELQNIVGWALEEAMSSTFKEHDLTVDLIGLCNVFSRLETSLEHLKTLVEFLKQLLEIEHRQCTPTYSPDLHPENVVDPQFLFVLDRDTGNEEEN</sequence>
<keyword evidence="3" id="KW-1185">Reference proteome</keyword>
<evidence type="ECO:0000313" key="3">
    <source>
        <dbReference type="Proteomes" id="UP000750711"/>
    </source>
</evidence>
<organism evidence="2 3">
    <name type="scientific">Trichoglossum hirsutum</name>
    <dbReference type="NCBI Taxonomy" id="265104"/>
    <lineage>
        <taxon>Eukaryota</taxon>
        <taxon>Fungi</taxon>
        <taxon>Dikarya</taxon>
        <taxon>Ascomycota</taxon>
        <taxon>Pezizomycotina</taxon>
        <taxon>Geoglossomycetes</taxon>
        <taxon>Geoglossales</taxon>
        <taxon>Geoglossaceae</taxon>
        <taxon>Trichoglossum</taxon>
    </lineage>
</organism>
<evidence type="ECO:0000313" key="2">
    <source>
        <dbReference type="EMBL" id="KAH0562302.1"/>
    </source>
</evidence>
<feature type="region of interest" description="Disordered" evidence="1">
    <location>
        <begin position="1"/>
        <end position="60"/>
    </location>
</feature>
<dbReference type="AlphaFoldDB" id="A0A9P8RRL1"/>
<comment type="caution">
    <text evidence="2">The sequence shown here is derived from an EMBL/GenBank/DDBJ whole genome shotgun (WGS) entry which is preliminary data.</text>
</comment>
<reference evidence="2" key="1">
    <citation type="submission" date="2021-03" db="EMBL/GenBank/DDBJ databases">
        <title>Comparative genomics and phylogenomic investigation of the class Geoglossomycetes provide insights into ecological specialization and systematics.</title>
        <authorList>
            <person name="Melie T."/>
            <person name="Pirro S."/>
            <person name="Miller A.N."/>
            <person name="Quandt A."/>
        </authorList>
    </citation>
    <scope>NUCLEOTIDE SEQUENCE</scope>
    <source>
        <strain evidence="2">CAQ_001_2017</strain>
    </source>
</reference>
<protein>
    <submittedName>
        <fullName evidence="2">Uncharacterized protein</fullName>
    </submittedName>
</protein>
<proteinExistence type="predicted"/>
<name>A0A9P8RRL1_9PEZI</name>